<dbReference type="InterPro" id="IPR050678">
    <property type="entry name" value="DNA_Partitioning_ATPase"/>
</dbReference>
<accession>A0A2N3L147</accession>
<dbReference type="CDD" id="cd02042">
    <property type="entry name" value="ParAB_family"/>
    <property type="match status" value="1"/>
</dbReference>
<dbReference type="Pfam" id="PF09140">
    <property type="entry name" value="MipZ"/>
    <property type="match status" value="1"/>
</dbReference>
<evidence type="ECO:0000313" key="1">
    <source>
        <dbReference type="EMBL" id="PKR56533.1"/>
    </source>
</evidence>
<name>A0A2N3L147_9PROT</name>
<sequence length="209" mass="23271">MIVLFGSRKGGCGKSTTAVNVCAALAHRGNDVVLVDADPLSTAAKWVLDRDENPDLPKVHCVQKYDNIRDTLVDMNNRYEYVIVDAPGKDSRELRTGMTAAHKLIVPFKPSNADLDTLGELQKIIVEARDFNPGLEVHGLMAMVPTNPVIREREEAREYLADFPEIELLAEVICERKVYRDALPEGRSVVEMDNPKAASEINALIQRIF</sequence>
<reference evidence="1 2" key="1">
    <citation type="submission" date="2017-09" db="EMBL/GenBank/DDBJ databases">
        <title>Biodiversity and function of Thalassospira species in the particle-attached aromatic-hydrocarbon-degrading consortia from the surface seawater of the China South Sea.</title>
        <authorList>
            <person name="Dong C."/>
            <person name="Lai Q."/>
            <person name="Shao Z."/>
        </authorList>
    </citation>
    <scope>NUCLEOTIDE SEQUENCE [LARGE SCALE GENOMIC DNA]</scope>
    <source>
        <strain evidence="1 2">139Z-12</strain>
    </source>
</reference>
<gene>
    <name evidence="1" type="ORF">COO92_20050</name>
</gene>
<dbReference type="Gene3D" id="3.40.50.300">
    <property type="entry name" value="P-loop containing nucleotide triphosphate hydrolases"/>
    <property type="match status" value="1"/>
</dbReference>
<dbReference type="PANTHER" id="PTHR13696:SF96">
    <property type="entry name" value="COBQ_COBB_MIND_PARA NUCLEOTIDE BINDING DOMAIN-CONTAINING PROTEIN"/>
    <property type="match status" value="1"/>
</dbReference>
<dbReference type="InterPro" id="IPR015223">
    <property type="entry name" value="MipZ"/>
</dbReference>
<dbReference type="PIRSF" id="PIRSF009320">
    <property type="entry name" value="Nuc_binding_HP_1000"/>
    <property type="match status" value="1"/>
</dbReference>
<dbReference type="EMBL" id="NXGX01000011">
    <property type="protein sequence ID" value="PKR56533.1"/>
    <property type="molecule type" value="Genomic_DNA"/>
</dbReference>
<dbReference type="AlphaFoldDB" id="A0A2N3L147"/>
<dbReference type="Proteomes" id="UP000233332">
    <property type="component" value="Unassembled WGS sequence"/>
</dbReference>
<keyword evidence="2" id="KW-1185">Reference proteome</keyword>
<protein>
    <submittedName>
        <fullName evidence="1">Cobyrinic acid ac-diamide synthase</fullName>
    </submittedName>
</protein>
<dbReference type="SUPFAM" id="SSF52540">
    <property type="entry name" value="P-loop containing nucleoside triphosphate hydrolases"/>
    <property type="match status" value="1"/>
</dbReference>
<organism evidence="1 2">
    <name type="scientific">Thalassospira lohafexi</name>
    <dbReference type="NCBI Taxonomy" id="744227"/>
    <lineage>
        <taxon>Bacteria</taxon>
        <taxon>Pseudomonadati</taxon>
        <taxon>Pseudomonadota</taxon>
        <taxon>Alphaproteobacteria</taxon>
        <taxon>Rhodospirillales</taxon>
        <taxon>Thalassospiraceae</taxon>
        <taxon>Thalassospira</taxon>
    </lineage>
</organism>
<comment type="caution">
    <text evidence="1">The sequence shown here is derived from an EMBL/GenBank/DDBJ whole genome shotgun (WGS) entry which is preliminary data.</text>
</comment>
<proteinExistence type="predicted"/>
<dbReference type="RefSeq" id="WP_101304742.1">
    <property type="nucleotide sequence ID" value="NZ_NXGX01000011.1"/>
</dbReference>
<evidence type="ECO:0000313" key="2">
    <source>
        <dbReference type="Proteomes" id="UP000233332"/>
    </source>
</evidence>
<dbReference type="PANTHER" id="PTHR13696">
    <property type="entry name" value="P-LOOP CONTAINING NUCLEOSIDE TRIPHOSPHATE HYDROLASE"/>
    <property type="match status" value="1"/>
</dbReference>
<dbReference type="InterPro" id="IPR027417">
    <property type="entry name" value="P-loop_NTPase"/>
</dbReference>